<dbReference type="RefSeq" id="WP_091286256.1">
    <property type="nucleotide sequence ID" value="NZ_FAOZ01000047.1"/>
</dbReference>
<protein>
    <recommendedName>
        <fullName evidence="3">Transcriptional regulator</fullName>
    </recommendedName>
</protein>
<reference evidence="2" key="1">
    <citation type="submission" date="2015-11" db="EMBL/GenBank/DDBJ databases">
        <authorList>
            <person name="Varghese N."/>
        </authorList>
    </citation>
    <scope>NUCLEOTIDE SEQUENCE [LARGE SCALE GENOMIC DNA]</scope>
    <source>
        <strain evidence="2">DSM 45899</strain>
    </source>
</reference>
<sequence length="439" mass="47909">MDADGVEVLKEALATRFIELQEAHGLSGIQLELRTMHDKNNVYAIRNRGRLPTREVLQSYDREFGTGTELTDLGERVRAAQKARRAANAANAANAAISRTRPAPVDEEVSGTNRRTFFEFGATSVLAVEAYRRHAGNSLDPLTLEELDDELADYAERFTTTPHDQLAPEIAKTWRHAETLLEAGPRPRAQAQLTRVAAFSAYYLGRLAFNTGNRTASRRFIHLAAEHAQEIDDPVLTGSVFEMLSTLAFYGHQYKKAANFARRGFTASGADPYVAGRLASYEVRAHVALGDESAARAALTLMTKHVSVSPPIPGASPFGPTHADQTTARTLALLGDGHAAEPLARASVEAYERTGGGFEDRGNAALNLSWALLLRPHPEPEAAAVLAQQVLSAVDMTPTFSVLNKIVDVDRRLDRYAQLPAVRSLRAQLAERPRPAITQ</sequence>
<accession>A0A0S4R1Z9</accession>
<dbReference type="Proteomes" id="UP000198802">
    <property type="component" value="Unassembled WGS sequence"/>
</dbReference>
<dbReference type="AlphaFoldDB" id="A0A0S4R1Z9"/>
<keyword evidence="2" id="KW-1185">Reference proteome</keyword>
<organism evidence="1 2">
    <name type="scientific">Parafrankia irregularis</name>
    <dbReference type="NCBI Taxonomy" id="795642"/>
    <lineage>
        <taxon>Bacteria</taxon>
        <taxon>Bacillati</taxon>
        <taxon>Actinomycetota</taxon>
        <taxon>Actinomycetes</taxon>
        <taxon>Frankiales</taxon>
        <taxon>Frankiaceae</taxon>
        <taxon>Parafrankia</taxon>
    </lineage>
</organism>
<evidence type="ECO:0000313" key="1">
    <source>
        <dbReference type="EMBL" id="CUU60794.1"/>
    </source>
</evidence>
<evidence type="ECO:0008006" key="3">
    <source>
        <dbReference type="Google" id="ProtNLM"/>
    </source>
</evidence>
<name>A0A0S4R1Z9_9ACTN</name>
<gene>
    <name evidence="1" type="ORF">Ga0074812_14740</name>
</gene>
<dbReference type="EMBL" id="FAOZ01000047">
    <property type="protein sequence ID" value="CUU60794.1"/>
    <property type="molecule type" value="Genomic_DNA"/>
</dbReference>
<evidence type="ECO:0000313" key="2">
    <source>
        <dbReference type="Proteomes" id="UP000198802"/>
    </source>
</evidence>
<proteinExistence type="predicted"/>